<dbReference type="EMBL" id="AKGD01000002">
    <property type="protein sequence ID" value="EIT69757.1"/>
    <property type="molecule type" value="Genomic_DNA"/>
</dbReference>
<dbReference type="OrthoDB" id="7266652at2"/>
<accession>I7ZDH1</accession>
<protein>
    <recommendedName>
        <fullName evidence="1">4-vinyl reductase 4VR domain-containing protein</fullName>
    </recommendedName>
</protein>
<dbReference type="SMART" id="SM00989">
    <property type="entry name" value="V4R"/>
    <property type="match status" value="1"/>
</dbReference>
<gene>
    <name evidence="2" type="ORF">WQQ_33390</name>
</gene>
<name>I7ZDH1_9GAMM</name>
<sequence length="184" mass="20613">MIGLGFNFAERYLLETHGDEALVAALQQSGLSAAEPWLDSLDYADADFDRWIESCAAVDQCSSEALLLRLGRWAMPRLLRRYALLGLESGSPKALLPELAERLLPQLQRSLLLMQQPEIELECGETRAELAYRSRGELCALFEGALQGLGEQFDVRWRIEHVQCEGRGDDCCRFRIGLPETLAA</sequence>
<dbReference type="SUPFAM" id="SSF111126">
    <property type="entry name" value="Ligand-binding domain in the NO signalling and Golgi transport"/>
    <property type="match status" value="1"/>
</dbReference>
<evidence type="ECO:0000313" key="3">
    <source>
        <dbReference type="Proteomes" id="UP000003704"/>
    </source>
</evidence>
<dbReference type="InterPro" id="IPR038158">
    <property type="entry name" value="H-NOX_domain_sf"/>
</dbReference>
<evidence type="ECO:0000313" key="2">
    <source>
        <dbReference type="EMBL" id="EIT69757.1"/>
    </source>
</evidence>
<dbReference type="RefSeq" id="WP_007186278.1">
    <property type="nucleotide sequence ID" value="NZ_AKGD01000002.1"/>
</dbReference>
<dbReference type="InterPro" id="IPR004096">
    <property type="entry name" value="V4R"/>
</dbReference>
<dbReference type="STRING" id="1172194.WQQ_33390"/>
<evidence type="ECO:0000259" key="1">
    <source>
        <dbReference type="SMART" id="SM00989"/>
    </source>
</evidence>
<dbReference type="Gene3D" id="3.90.1520.10">
    <property type="entry name" value="H-NOX domain"/>
    <property type="match status" value="1"/>
</dbReference>
<reference evidence="2 3" key="1">
    <citation type="journal article" date="2012" name="J. Bacteriol.">
        <title>Genome Sequence of n-Alkane-Degrading Hydrocarboniphaga effusa Strain AP103T (ATCC BAA-332T).</title>
        <authorList>
            <person name="Chang H.K."/>
            <person name="Zylstra G.J."/>
            <person name="Chae J.C."/>
        </authorList>
    </citation>
    <scope>NUCLEOTIDE SEQUENCE [LARGE SCALE GENOMIC DNA]</scope>
    <source>
        <strain evidence="2 3">AP103</strain>
    </source>
</reference>
<dbReference type="InterPro" id="IPR011644">
    <property type="entry name" value="Heme_NO-bd"/>
</dbReference>
<organism evidence="2 3">
    <name type="scientific">Hydrocarboniphaga effusa AP103</name>
    <dbReference type="NCBI Taxonomy" id="1172194"/>
    <lineage>
        <taxon>Bacteria</taxon>
        <taxon>Pseudomonadati</taxon>
        <taxon>Pseudomonadota</taxon>
        <taxon>Gammaproteobacteria</taxon>
        <taxon>Nevskiales</taxon>
        <taxon>Nevskiaceae</taxon>
        <taxon>Hydrocarboniphaga</taxon>
    </lineage>
</organism>
<dbReference type="Proteomes" id="UP000003704">
    <property type="component" value="Unassembled WGS sequence"/>
</dbReference>
<dbReference type="AlphaFoldDB" id="I7ZDH1"/>
<dbReference type="Pfam" id="PF07700">
    <property type="entry name" value="HNOB"/>
    <property type="match status" value="1"/>
</dbReference>
<dbReference type="InterPro" id="IPR024096">
    <property type="entry name" value="NO_sig/Golgi_transp_ligand-bd"/>
</dbReference>
<dbReference type="GO" id="GO:0020037">
    <property type="term" value="F:heme binding"/>
    <property type="evidence" value="ECO:0007669"/>
    <property type="project" value="InterPro"/>
</dbReference>
<keyword evidence="3" id="KW-1185">Reference proteome</keyword>
<comment type="caution">
    <text evidence="2">The sequence shown here is derived from an EMBL/GenBank/DDBJ whole genome shotgun (WGS) entry which is preliminary data.</text>
</comment>
<proteinExistence type="predicted"/>
<feature type="domain" description="4-vinyl reductase 4VR" evidence="1">
    <location>
        <begin position="116"/>
        <end position="178"/>
    </location>
</feature>